<proteinExistence type="inferred from homology"/>
<comment type="caution">
    <text evidence="10">The sequence shown here is derived from an EMBL/GenBank/DDBJ whole genome shotgun (WGS) entry which is preliminary data.</text>
</comment>
<feature type="transmembrane region" description="Helical" evidence="9">
    <location>
        <begin position="54"/>
        <end position="72"/>
    </location>
</feature>
<evidence type="ECO:0000256" key="8">
    <source>
        <dbReference type="ARBA" id="ARBA00023136"/>
    </source>
</evidence>
<evidence type="ECO:0000256" key="6">
    <source>
        <dbReference type="ARBA" id="ARBA00022989"/>
    </source>
</evidence>
<dbReference type="GO" id="GO:0015450">
    <property type="term" value="F:protein-transporting ATPase activity"/>
    <property type="evidence" value="ECO:0007669"/>
    <property type="project" value="UniProtKB-UniRule"/>
</dbReference>
<organism evidence="10">
    <name type="scientific">Dictyoglomus thermophilum</name>
    <dbReference type="NCBI Taxonomy" id="14"/>
    <lineage>
        <taxon>Bacteria</taxon>
        <taxon>Pseudomonadati</taxon>
        <taxon>Dictyoglomota</taxon>
        <taxon>Dictyoglomia</taxon>
        <taxon>Dictyoglomales</taxon>
        <taxon>Dictyoglomaceae</taxon>
        <taxon>Dictyoglomus</taxon>
    </lineage>
</organism>
<evidence type="ECO:0000256" key="7">
    <source>
        <dbReference type="ARBA" id="ARBA00023010"/>
    </source>
</evidence>
<dbReference type="PRINTS" id="PR01651">
    <property type="entry name" value="SECGEXPORT"/>
</dbReference>
<comment type="subcellular location">
    <subcellularLocation>
        <location evidence="9">Cell membrane</location>
        <topology evidence="9">Multi-pass membrane protein</topology>
    </subcellularLocation>
    <subcellularLocation>
        <location evidence="1">Membrane</location>
        <topology evidence="1">Multi-pass membrane protein</topology>
    </subcellularLocation>
</comment>
<keyword evidence="7 9" id="KW-0811">Translocation</keyword>
<evidence type="ECO:0000313" key="10">
    <source>
        <dbReference type="EMBL" id="HFX12885.1"/>
    </source>
</evidence>
<evidence type="ECO:0000256" key="3">
    <source>
        <dbReference type="ARBA" id="ARBA00022448"/>
    </source>
</evidence>
<comment type="similarity">
    <text evidence="2 9">Belongs to the SecG family.</text>
</comment>
<name>A0A7C3RVH3_DICTH</name>
<protein>
    <recommendedName>
        <fullName evidence="9">Protein-export membrane protein SecG</fullName>
    </recommendedName>
</protein>
<evidence type="ECO:0000256" key="9">
    <source>
        <dbReference type="RuleBase" id="RU365087"/>
    </source>
</evidence>
<gene>
    <name evidence="10" type="primary">secG</name>
    <name evidence="10" type="ORF">ENW00_01840</name>
</gene>
<dbReference type="Pfam" id="PF03840">
    <property type="entry name" value="SecG"/>
    <property type="match status" value="1"/>
</dbReference>
<keyword evidence="6 9" id="KW-1133">Transmembrane helix</keyword>
<evidence type="ECO:0000256" key="4">
    <source>
        <dbReference type="ARBA" id="ARBA00022692"/>
    </source>
</evidence>
<dbReference type="InterPro" id="IPR004692">
    <property type="entry name" value="SecG"/>
</dbReference>
<feature type="transmembrane region" description="Helical" evidence="9">
    <location>
        <begin position="6"/>
        <end position="22"/>
    </location>
</feature>
<dbReference type="EMBL" id="DTIN01000009">
    <property type="protein sequence ID" value="HFX12885.1"/>
    <property type="molecule type" value="Genomic_DNA"/>
</dbReference>
<keyword evidence="9" id="KW-1003">Cell membrane</keyword>
<dbReference type="AlphaFoldDB" id="A0A7C3RVH3"/>
<dbReference type="GO" id="GO:0005886">
    <property type="term" value="C:plasma membrane"/>
    <property type="evidence" value="ECO:0007669"/>
    <property type="project" value="UniProtKB-SubCell"/>
</dbReference>
<keyword evidence="5 9" id="KW-0653">Protein transport</keyword>
<keyword evidence="8 9" id="KW-0472">Membrane</keyword>
<sequence length="73" mass="8088">MQVLLYIIHFLVSLGMIVVILFQSEVGEGLGFIGGGETTFYKAKRKMEKGLKQATVVLALLFMVTSVLIFVLH</sequence>
<evidence type="ECO:0000256" key="5">
    <source>
        <dbReference type="ARBA" id="ARBA00022927"/>
    </source>
</evidence>
<keyword evidence="4 9" id="KW-0812">Transmembrane</keyword>
<dbReference type="NCBIfam" id="TIGR00810">
    <property type="entry name" value="secG"/>
    <property type="match status" value="1"/>
</dbReference>
<evidence type="ECO:0000256" key="1">
    <source>
        <dbReference type="ARBA" id="ARBA00004141"/>
    </source>
</evidence>
<evidence type="ECO:0000256" key="2">
    <source>
        <dbReference type="ARBA" id="ARBA00008445"/>
    </source>
</evidence>
<keyword evidence="3 9" id="KW-0813">Transport</keyword>
<dbReference type="GO" id="GO:0009306">
    <property type="term" value="P:protein secretion"/>
    <property type="evidence" value="ECO:0007669"/>
    <property type="project" value="UniProtKB-UniRule"/>
</dbReference>
<comment type="function">
    <text evidence="9">Involved in protein export. Participates in an early event of protein translocation.</text>
</comment>
<accession>A0A7C3RVH3</accession>
<reference evidence="10" key="1">
    <citation type="journal article" date="2020" name="mSystems">
        <title>Genome- and Community-Level Interaction Insights into Carbon Utilization and Element Cycling Functions of Hydrothermarchaeota in Hydrothermal Sediment.</title>
        <authorList>
            <person name="Zhou Z."/>
            <person name="Liu Y."/>
            <person name="Xu W."/>
            <person name="Pan J."/>
            <person name="Luo Z.H."/>
            <person name="Li M."/>
        </authorList>
    </citation>
    <scope>NUCLEOTIDE SEQUENCE [LARGE SCALE GENOMIC DNA]</scope>
    <source>
        <strain evidence="10">SpSt-81</strain>
    </source>
</reference>